<dbReference type="EMBL" id="KZ857453">
    <property type="protein sequence ID" value="RDX44219.1"/>
    <property type="molecule type" value="Genomic_DNA"/>
</dbReference>
<name>A0A371CVA3_9APHY</name>
<organism evidence="1 2">
    <name type="scientific">Lentinus brumalis</name>
    <dbReference type="NCBI Taxonomy" id="2498619"/>
    <lineage>
        <taxon>Eukaryota</taxon>
        <taxon>Fungi</taxon>
        <taxon>Dikarya</taxon>
        <taxon>Basidiomycota</taxon>
        <taxon>Agaricomycotina</taxon>
        <taxon>Agaricomycetes</taxon>
        <taxon>Polyporales</taxon>
        <taxon>Polyporaceae</taxon>
        <taxon>Lentinus</taxon>
    </lineage>
</organism>
<protein>
    <recommendedName>
        <fullName evidence="3">F-box domain-containing protein</fullName>
    </recommendedName>
</protein>
<evidence type="ECO:0000313" key="1">
    <source>
        <dbReference type="EMBL" id="RDX44219.1"/>
    </source>
</evidence>
<evidence type="ECO:0000313" key="2">
    <source>
        <dbReference type="Proteomes" id="UP000256964"/>
    </source>
</evidence>
<reference evidence="1 2" key="1">
    <citation type="journal article" date="2018" name="Biotechnol. Biofuels">
        <title>Integrative visual omics of the white-rot fungus Polyporus brumalis exposes the biotechnological potential of its oxidative enzymes for delignifying raw plant biomass.</title>
        <authorList>
            <person name="Miyauchi S."/>
            <person name="Rancon A."/>
            <person name="Drula E."/>
            <person name="Hage H."/>
            <person name="Chaduli D."/>
            <person name="Favel A."/>
            <person name="Grisel S."/>
            <person name="Henrissat B."/>
            <person name="Herpoel-Gimbert I."/>
            <person name="Ruiz-Duenas F.J."/>
            <person name="Chevret D."/>
            <person name="Hainaut M."/>
            <person name="Lin J."/>
            <person name="Wang M."/>
            <person name="Pangilinan J."/>
            <person name="Lipzen A."/>
            <person name="Lesage-Meessen L."/>
            <person name="Navarro D."/>
            <person name="Riley R."/>
            <person name="Grigoriev I.V."/>
            <person name="Zhou S."/>
            <person name="Raouche S."/>
            <person name="Rosso M.N."/>
        </authorList>
    </citation>
    <scope>NUCLEOTIDE SEQUENCE [LARGE SCALE GENOMIC DNA]</scope>
    <source>
        <strain evidence="1 2">BRFM 1820</strain>
    </source>
</reference>
<keyword evidence="2" id="KW-1185">Reference proteome</keyword>
<dbReference type="Proteomes" id="UP000256964">
    <property type="component" value="Unassembled WGS sequence"/>
</dbReference>
<evidence type="ECO:0008006" key="3">
    <source>
        <dbReference type="Google" id="ProtNLM"/>
    </source>
</evidence>
<sequence>MFRAFITAAHSQYLESLNVEMKCNSSTAVDQRISHLSGIYSILPSTLRRLHITWEKSNYGEYNVDVPTLYEGLLGRSELHQLSFEFLNHYGHIADADMRSIKVTWPNLTAFSCTHNAHSLRSIDRKPEAIATMPDLSTVVSFVTNHPHLECLALPSIQTSPPLPLAEIPVLARVRHLEIAYFAAKDVHLFQLAFALDHLFPNLELQENTGQIKSTARGEELTLLLLEMQIGRRSVTCAPDGI</sequence>
<accession>A0A371CVA3</accession>
<dbReference type="AlphaFoldDB" id="A0A371CVA3"/>
<proteinExistence type="predicted"/>
<gene>
    <name evidence="1" type="ORF">OH76DRAFT_1409326</name>
</gene>
<dbReference type="STRING" id="139420.A0A371CVA3"/>